<evidence type="ECO:0000313" key="14">
    <source>
        <dbReference type="EMBL" id="JAC77608.1"/>
    </source>
</evidence>
<evidence type="ECO:0000256" key="2">
    <source>
        <dbReference type="ARBA" id="ARBA00010136"/>
    </source>
</evidence>
<dbReference type="Pfam" id="PF17900">
    <property type="entry name" value="Peptidase_M1_N"/>
    <property type="match status" value="1"/>
</dbReference>
<dbReference type="GO" id="GO:0006508">
    <property type="term" value="P:proteolysis"/>
    <property type="evidence" value="ECO:0007669"/>
    <property type="project" value="UniProtKB-KW"/>
</dbReference>
<evidence type="ECO:0000256" key="5">
    <source>
        <dbReference type="ARBA" id="ARBA00022723"/>
    </source>
</evidence>
<dbReference type="PANTHER" id="PTHR46322:SF1">
    <property type="entry name" value="PUROMYCIN-SENSITIVE AMINOPEPTIDASE"/>
    <property type="match status" value="1"/>
</dbReference>
<dbReference type="SUPFAM" id="SSF63737">
    <property type="entry name" value="Leukotriene A4 hydrolase N-terminal domain"/>
    <property type="match status" value="1"/>
</dbReference>
<feature type="domain" description="Peptidase M1 alanyl aminopeptidase C-terminal" evidence="11">
    <location>
        <begin position="553"/>
        <end position="891"/>
    </location>
</feature>
<dbReference type="Gene3D" id="2.60.40.1840">
    <property type="match status" value="1"/>
</dbReference>
<dbReference type="Pfam" id="PF01433">
    <property type="entry name" value="Peptidase_M1"/>
    <property type="match status" value="1"/>
</dbReference>
<dbReference type="FunFam" id="3.30.2010.30:FF:000002">
    <property type="entry name" value="Putative aminopeptidase N"/>
    <property type="match status" value="1"/>
</dbReference>
<evidence type="ECO:0000256" key="6">
    <source>
        <dbReference type="ARBA" id="ARBA00022801"/>
    </source>
</evidence>
<keyword evidence="4" id="KW-0645">Protease</keyword>
<evidence type="ECO:0000313" key="15">
    <source>
        <dbReference type="EMBL" id="JAC81109.1"/>
    </source>
</evidence>
<evidence type="ECO:0000259" key="9">
    <source>
        <dbReference type="Pfam" id="PF01433"/>
    </source>
</evidence>
<dbReference type="CDD" id="cd09600">
    <property type="entry name" value="M1_APN"/>
    <property type="match status" value="1"/>
</dbReference>
<dbReference type="MEROPS" id="M01.005"/>
<dbReference type="GO" id="GO:0008237">
    <property type="term" value="F:metallopeptidase activity"/>
    <property type="evidence" value="ECO:0007669"/>
    <property type="project" value="UniProtKB-KW"/>
</dbReference>
<gene>
    <name evidence="14" type="primary">PEPN</name>
    <name evidence="14" type="ORF">TSPGSL018_17259</name>
    <name evidence="13" type="ORF">TSPGSL018_27446</name>
    <name evidence="15" type="ORF">TSPGSL018_8670</name>
</gene>
<sequence length="891" mass="100034">MAESTAPTPVFRKDYAPYPYKLEEVSFKFELSEEQTTVSGEYKVAPSYEGSPPPMVLDGVCVNLMSIKIDGADLLPEAYTMQDKKMIINSPPEGEFTLAMVTEIKPQENTSCEGLYKSSGNFCTQCEAEGFRRIIYFPDRPDVMSKYTVRIEADKELYPVLLSNGNLAESGDMENNRHYAVWVDPFKKPCYLFALVAGRLKHIEDSFTTQSGRQVKLRIFVEEPNLPKCGFAMESLKKAMKWDEDTFGLEYDLDLFNIVAVHDFNMGAMENKSLNIFNSRLILASPETATDSDYSRIEGVVGHEYFHNWTGNRVTCRDWFQLTLKEGLTVYRDQEFTSDLNSRPVKRIEDVIRLRSSQFTEDAGPMRHPVRPESYIKMENFYTVTVYEKGAEVIRMYATLLGKEGFRKGMDLYFERHDGQAVTCDDFLAAMADANGADLSDLSVWYGQAGTPELTVSTSYSPSDRTYSITCTQKTSGKPVLMPIAMSLLGADGKDIPLQLQGSEEEPSGTKVLRFNSEKQTFVFVNVPEEPVPSLLRDFSAPVKMTIEGQTAEQLLFLLANDTDPYNRWEAGQRIAKMVLLDLYDAATNPKNGPSFFDRLTCATSALELTDRLADAFKAVIEDTTADKAFIARTITLPSVNELYDLRPMCDPVAFHSVRVFAGKAMAARLEPTFRAALAANDSTPGEAYSPDAASSGRRALKNKALGYLSMLERQEINQEILQRFRDATNMTDQIAALAALMDHECPERGVALEEFFAKWQHEPLVVLKWFSLQAGSDLKGNVAAVRELVNHPSFNIKNPNNCYSLFLAFSNLSTVNFHDADGSGYAFMGEMIRHVDKINAQVAARMVSCFTTWRRMDSVRQAKMKEQLELIVAEKGISDNTFEIASKSLE</sequence>
<dbReference type="Gene3D" id="2.60.40.1730">
    <property type="entry name" value="tricorn interacting facor f3 domain"/>
    <property type="match status" value="1"/>
</dbReference>
<keyword evidence="8" id="KW-0482">Metalloprotease</keyword>
<dbReference type="FunFam" id="1.10.390.10:FF:000002">
    <property type="entry name" value="Aminopeptidase N"/>
    <property type="match status" value="1"/>
</dbReference>
<dbReference type="EMBL" id="GBEZ01011919">
    <property type="protein sequence ID" value="JAC73916.1"/>
    <property type="molecule type" value="Transcribed_RNA"/>
</dbReference>
<dbReference type="InterPro" id="IPR037144">
    <property type="entry name" value="Peptidase_M1_pepN_C_sf"/>
</dbReference>
<comment type="similarity">
    <text evidence="2">Belongs to the peptidase M1 family.</text>
</comment>
<dbReference type="InterPro" id="IPR014782">
    <property type="entry name" value="Peptidase_M1_dom"/>
</dbReference>
<keyword evidence="3 14" id="KW-0031">Aminopeptidase</keyword>
<evidence type="ECO:0000259" key="12">
    <source>
        <dbReference type="Pfam" id="PF17900"/>
    </source>
</evidence>
<dbReference type="SUPFAM" id="SSF55486">
    <property type="entry name" value="Metalloproteases ('zincins'), catalytic domain"/>
    <property type="match status" value="1"/>
</dbReference>
<evidence type="ECO:0000256" key="4">
    <source>
        <dbReference type="ARBA" id="ARBA00022670"/>
    </source>
</evidence>
<dbReference type="AlphaFoldDB" id="A0A061S086"/>
<dbReference type="Gene3D" id="1.25.50.10">
    <property type="entry name" value="Peptidase M1, alanyl aminopeptidase, C-terminal domain"/>
    <property type="match status" value="1"/>
</dbReference>
<dbReference type="GO" id="GO:0004177">
    <property type="term" value="F:aminopeptidase activity"/>
    <property type="evidence" value="ECO:0007669"/>
    <property type="project" value="UniProtKB-KW"/>
</dbReference>
<dbReference type="NCBIfam" id="TIGR02414">
    <property type="entry name" value="pepN_proteo"/>
    <property type="match status" value="1"/>
</dbReference>
<dbReference type="InterPro" id="IPR038438">
    <property type="entry name" value="PepN_Ig-like_sf"/>
</dbReference>
<feature type="domain" description="Peptidase M1 membrane alanine aminopeptidase" evidence="9">
    <location>
        <begin position="231"/>
        <end position="442"/>
    </location>
</feature>
<dbReference type="Gene3D" id="3.30.2010.30">
    <property type="match status" value="1"/>
</dbReference>
<reference evidence="14" key="1">
    <citation type="submission" date="2014-05" db="EMBL/GenBank/DDBJ databases">
        <title>The transcriptome of the halophilic microalga Tetraselmis sp. GSL018 isolated from the Great Salt Lake, Utah.</title>
        <authorList>
            <person name="Jinkerson R.E."/>
            <person name="D'Adamo S."/>
            <person name="Posewitz M.C."/>
        </authorList>
    </citation>
    <scope>NUCLEOTIDE SEQUENCE</scope>
    <source>
        <strain evidence="14">GSL018</strain>
    </source>
</reference>
<dbReference type="PANTHER" id="PTHR46322">
    <property type="entry name" value="PUROMYCIN-SENSITIVE AMINOPEPTIDASE"/>
    <property type="match status" value="1"/>
</dbReference>
<evidence type="ECO:0000256" key="8">
    <source>
        <dbReference type="ARBA" id="ARBA00023049"/>
    </source>
</evidence>
<evidence type="ECO:0000256" key="7">
    <source>
        <dbReference type="ARBA" id="ARBA00022833"/>
    </source>
</evidence>
<dbReference type="Pfam" id="PF11940">
    <property type="entry name" value="DUF3458"/>
    <property type="match status" value="1"/>
</dbReference>
<comment type="cofactor">
    <cofactor evidence="1">
        <name>Zn(2+)</name>
        <dbReference type="ChEBI" id="CHEBI:29105"/>
    </cofactor>
</comment>
<dbReference type="InterPro" id="IPR042097">
    <property type="entry name" value="Aminopeptidase_N-like_N_sf"/>
</dbReference>
<feature type="domain" description="Peptidase M1 alanyl aminopeptidase Ig-like fold" evidence="10">
    <location>
        <begin position="450"/>
        <end position="546"/>
    </location>
</feature>
<evidence type="ECO:0000256" key="3">
    <source>
        <dbReference type="ARBA" id="ARBA00022438"/>
    </source>
</evidence>
<proteinExistence type="inferred from homology"/>
<accession>A0A061S086</accession>
<dbReference type="InterPro" id="IPR045357">
    <property type="entry name" value="Aminopeptidase_N-like_N"/>
</dbReference>
<name>A0A061S086_9CHLO</name>
<evidence type="ECO:0000259" key="10">
    <source>
        <dbReference type="Pfam" id="PF11940"/>
    </source>
</evidence>
<dbReference type="InterPro" id="IPR024601">
    <property type="entry name" value="Peptidase_M1_pepN_C"/>
</dbReference>
<feature type="domain" description="Aminopeptidase N-like N-terminal" evidence="12">
    <location>
        <begin position="36"/>
        <end position="192"/>
    </location>
</feature>
<dbReference type="InterPro" id="IPR035414">
    <property type="entry name" value="Peptidase_M1_pepN_Ig-like"/>
</dbReference>
<keyword evidence="7" id="KW-0862">Zinc</keyword>
<dbReference type="Gene3D" id="1.10.390.10">
    <property type="entry name" value="Neutral Protease Domain 2"/>
    <property type="match status" value="1"/>
</dbReference>
<dbReference type="FunFam" id="2.60.40.1730:FF:000005">
    <property type="entry name" value="Aminopeptidase N"/>
    <property type="match status" value="1"/>
</dbReference>
<keyword evidence="6" id="KW-0378">Hydrolase</keyword>
<dbReference type="PRINTS" id="PR00756">
    <property type="entry name" value="ALADIPTASE"/>
</dbReference>
<dbReference type="GO" id="GO:0008270">
    <property type="term" value="F:zinc ion binding"/>
    <property type="evidence" value="ECO:0007669"/>
    <property type="project" value="InterPro"/>
</dbReference>
<dbReference type="EMBL" id="GBEZ01004080">
    <property type="protein sequence ID" value="JAC81109.1"/>
    <property type="molecule type" value="Transcribed_RNA"/>
</dbReference>
<keyword evidence="5" id="KW-0479">Metal-binding</keyword>
<dbReference type="InterPro" id="IPR001930">
    <property type="entry name" value="Peptidase_M1"/>
</dbReference>
<dbReference type="EMBL" id="GBEZ01007886">
    <property type="protein sequence ID" value="JAC77608.1"/>
    <property type="molecule type" value="Transcribed_RNA"/>
</dbReference>
<evidence type="ECO:0000313" key="13">
    <source>
        <dbReference type="EMBL" id="JAC73916.1"/>
    </source>
</evidence>
<dbReference type="InterPro" id="IPR012779">
    <property type="entry name" value="Peptidase_M1_pepN"/>
</dbReference>
<dbReference type="FunFam" id="2.60.40.1840:FF:000001">
    <property type="entry name" value="Aminopeptidase N"/>
    <property type="match status" value="1"/>
</dbReference>
<dbReference type="Pfam" id="PF17432">
    <property type="entry name" value="DUF3458_C"/>
    <property type="match status" value="1"/>
</dbReference>
<dbReference type="InterPro" id="IPR027268">
    <property type="entry name" value="Peptidase_M4/M1_CTD_sf"/>
</dbReference>
<organism evidence="14">
    <name type="scientific">Tetraselmis sp. GSL018</name>
    <dbReference type="NCBI Taxonomy" id="582737"/>
    <lineage>
        <taxon>Eukaryota</taxon>
        <taxon>Viridiplantae</taxon>
        <taxon>Chlorophyta</taxon>
        <taxon>core chlorophytes</taxon>
        <taxon>Chlorodendrophyceae</taxon>
        <taxon>Chlorodendrales</taxon>
        <taxon>Chlorodendraceae</taxon>
        <taxon>Tetraselmis</taxon>
    </lineage>
</organism>
<evidence type="ECO:0000256" key="1">
    <source>
        <dbReference type="ARBA" id="ARBA00001947"/>
    </source>
</evidence>
<evidence type="ECO:0000259" key="11">
    <source>
        <dbReference type="Pfam" id="PF17432"/>
    </source>
</evidence>
<protein>
    <submittedName>
        <fullName evidence="14">Aminopeptidase N</fullName>
    </submittedName>
</protein>